<feature type="domain" description="PA14" evidence="1">
    <location>
        <begin position="58"/>
        <end position="211"/>
    </location>
</feature>
<dbReference type="AlphaFoldDB" id="A0AB73TXY5"/>
<proteinExistence type="predicted"/>
<organism evidence="2 3">
    <name type="scientific">Mycobacteroides chelonae</name>
    <name type="common">Mycobacterium chelonae</name>
    <dbReference type="NCBI Taxonomy" id="1774"/>
    <lineage>
        <taxon>Bacteria</taxon>
        <taxon>Bacillati</taxon>
        <taxon>Actinomycetota</taxon>
        <taxon>Actinomycetes</taxon>
        <taxon>Mycobacteriales</taxon>
        <taxon>Mycobacteriaceae</taxon>
        <taxon>Mycobacteroides</taxon>
    </lineage>
</organism>
<evidence type="ECO:0000313" key="2">
    <source>
        <dbReference type="EMBL" id="QDF69446.1"/>
    </source>
</evidence>
<sequence length="476" mass="51066">MLDEAHSAVLRQDCRRRKVRVRPYSESVRAFVLLTVFLVVAACAPARNETDAAAQNPCDVGQYWTRYYNNTGHSGTAVLARCEYSVGGNFTGSPAPGVQADGFSADAIGSLRFPVTGQYRIASMSGGVVARVWLDGELIFDHADTRDWGTDLATRTVEAGVHAVRVSYAGASGPAVQEFSVSQVALGPASVNGNYFAANSFLNQPLPPNPAVDPRSPNWVAALMHHPDVKAIDVNEDIWTTAVYHAPAGTPTRTVAVRNSGKSIEIPYLPHYLPTQDADAHIAIIDDTTGCEYEFQSFKPDAMSAIAQATYRVNTGSGGHVSGPAHSGGELSYLAGLITPEDVQAGAIDHALRFAIPINAPTYVYPGTRSDGTVPDGVPEGIRIQLDPALDLRTLKLSPFQQMVATALQKYGAFDADVAKTFSLTARSVIDGTRYPIRVDDLPRELIGHLRFLTPSISSTDIQLDTAADPGCRQQR</sequence>
<dbReference type="Proteomes" id="UP000317728">
    <property type="component" value="Chromosome"/>
</dbReference>
<dbReference type="Pfam" id="PF07691">
    <property type="entry name" value="PA14"/>
    <property type="match status" value="1"/>
</dbReference>
<evidence type="ECO:0000259" key="1">
    <source>
        <dbReference type="PROSITE" id="PS51820"/>
    </source>
</evidence>
<protein>
    <recommendedName>
        <fullName evidence="1">PA14 domain-containing protein</fullName>
    </recommendedName>
</protein>
<dbReference type="PROSITE" id="PS51820">
    <property type="entry name" value="PA14"/>
    <property type="match status" value="1"/>
</dbReference>
<name>A0AB73TXY5_MYCCH</name>
<reference evidence="2 3" key="1">
    <citation type="submission" date="2019-06" db="EMBL/GenBank/DDBJ databases">
        <title>Whole geneome sequnce of Mycobacteroides chelonae M77 isolated from bovine milk from Meghalaya, India.</title>
        <authorList>
            <person name="Vise E."/>
            <person name="Das S."/>
            <person name="Garg A."/>
            <person name="Ghatak S."/>
            <person name="Shakuntala I."/>
            <person name="Milton A.A.P."/>
            <person name="Karam A."/>
            <person name="Sanjukta R."/>
            <person name="Puro K."/>
            <person name="Sen A."/>
        </authorList>
    </citation>
    <scope>NUCLEOTIDE SEQUENCE [LARGE SCALE GENOMIC DNA]</scope>
    <source>
        <strain evidence="2 3">M77</strain>
    </source>
</reference>
<accession>A0AB73TXY5</accession>
<dbReference type="SUPFAM" id="SSF56988">
    <property type="entry name" value="Anthrax protective antigen"/>
    <property type="match status" value="1"/>
</dbReference>
<dbReference type="InterPro" id="IPR011658">
    <property type="entry name" value="PA14_dom"/>
</dbReference>
<dbReference type="InterPro" id="IPR037524">
    <property type="entry name" value="PA14/GLEYA"/>
</dbReference>
<gene>
    <name evidence="2" type="ORF">FJK96_04220</name>
</gene>
<dbReference type="EMBL" id="CP041150">
    <property type="protein sequence ID" value="QDF69446.1"/>
    <property type="molecule type" value="Genomic_DNA"/>
</dbReference>
<evidence type="ECO:0000313" key="3">
    <source>
        <dbReference type="Proteomes" id="UP000317728"/>
    </source>
</evidence>